<evidence type="ECO:0000313" key="1">
    <source>
        <dbReference type="EMBL" id="RJY09295.1"/>
    </source>
</evidence>
<evidence type="ECO:0000313" key="2">
    <source>
        <dbReference type="Proteomes" id="UP000285232"/>
    </source>
</evidence>
<reference evidence="1 2" key="1">
    <citation type="journal article" date="2017" name="Int. J. Syst. Evol. Microbiol.">
        <title>Erythrobacter aquimixticola sp. nov., isolated from the junction between the ocean and a freshwater spring.</title>
        <authorList>
            <person name="Park S."/>
            <person name="Jung Y.T."/>
            <person name="Choi S.J."/>
            <person name="Yoon J.H."/>
        </authorList>
    </citation>
    <scope>NUCLEOTIDE SEQUENCE [LARGE SCALE GENOMIC DNA]</scope>
    <source>
        <strain evidence="1 2">JSSK-14</strain>
    </source>
</reference>
<organism evidence="1 2">
    <name type="scientific">Aurantiacibacter aquimixticola</name>
    <dbReference type="NCBI Taxonomy" id="1958945"/>
    <lineage>
        <taxon>Bacteria</taxon>
        <taxon>Pseudomonadati</taxon>
        <taxon>Pseudomonadota</taxon>
        <taxon>Alphaproteobacteria</taxon>
        <taxon>Sphingomonadales</taxon>
        <taxon>Erythrobacteraceae</taxon>
        <taxon>Aurantiacibacter</taxon>
    </lineage>
</organism>
<proteinExistence type="predicted"/>
<accession>A0A419RU31</accession>
<name>A0A419RU31_9SPHN</name>
<evidence type="ECO:0008006" key="3">
    <source>
        <dbReference type="Google" id="ProtNLM"/>
    </source>
</evidence>
<protein>
    <recommendedName>
        <fullName evidence="3">LysR family transcriptional regulator</fullName>
    </recommendedName>
</protein>
<dbReference type="EMBL" id="RAHX01000001">
    <property type="protein sequence ID" value="RJY09295.1"/>
    <property type="molecule type" value="Genomic_DNA"/>
</dbReference>
<dbReference type="AlphaFoldDB" id="A0A419RU31"/>
<sequence>MPLRARRDGWTPARQARFIGMLAQTGCVAAAARDVGMSRVAAYRLRRAASEGSSFARAWNTVLAARDGRETLKWKVTPDEMGEWAMLGPFHITMRRGRFVRARRKPNNTALLRWLAQLDRSSATDTLEPLEW</sequence>
<gene>
    <name evidence="1" type="ORF">D6201_07935</name>
</gene>
<dbReference type="Proteomes" id="UP000285232">
    <property type="component" value="Unassembled WGS sequence"/>
</dbReference>
<comment type="caution">
    <text evidence="1">The sequence shown here is derived from an EMBL/GenBank/DDBJ whole genome shotgun (WGS) entry which is preliminary data.</text>
</comment>
<keyword evidence="2" id="KW-1185">Reference proteome</keyword>